<comment type="caution">
    <text evidence="2">The sequence shown here is derived from an EMBL/GenBank/DDBJ whole genome shotgun (WGS) entry which is preliminary data.</text>
</comment>
<evidence type="ECO:0000313" key="3">
    <source>
        <dbReference type="Proteomes" id="UP000601223"/>
    </source>
</evidence>
<accession>A0A8J3JK10</accession>
<feature type="transmembrane region" description="Helical" evidence="1">
    <location>
        <begin position="26"/>
        <end position="44"/>
    </location>
</feature>
<keyword evidence="1" id="KW-0812">Transmembrane</keyword>
<dbReference type="Proteomes" id="UP000601223">
    <property type="component" value="Unassembled WGS sequence"/>
</dbReference>
<organism evidence="2 3">
    <name type="scientific">Catellatospora bangladeshensis</name>
    <dbReference type="NCBI Taxonomy" id="310355"/>
    <lineage>
        <taxon>Bacteria</taxon>
        <taxon>Bacillati</taxon>
        <taxon>Actinomycetota</taxon>
        <taxon>Actinomycetes</taxon>
        <taxon>Micromonosporales</taxon>
        <taxon>Micromonosporaceae</taxon>
        <taxon>Catellatospora</taxon>
    </lineage>
</organism>
<dbReference type="RefSeq" id="WP_203746849.1">
    <property type="nucleotide sequence ID" value="NZ_BONF01000017.1"/>
</dbReference>
<keyword evidence="1" id="KW-0472">Membrane</keyword>
<proteinExistence type="predicted"/>
<keyword evidence="1" id="KW-1133">Transmembrane helix</keyword>
<protein>
    <submittedName>
        <fullName evidence="2">Uncharacterized protein</fullName>
    </submittedName>
</protein>
<dbReference type="AlphaFoldDB" id="A0A8J3JK10"/>
<sequence>MKPATTPATRARRTAASDRGAFSTEYAIAIGLAAALVLIVMIAYRTRVEAVLDSWGF</sequence>
<reference evidence="2 3" key="1">
    <citation type="submission" date="2021-01" db="EMBL/GenBank/DDBJ databases">
        <title>Whole genome shotgun sequence of Catellatospora bangladeshensis NBRC 107357.</title>
        <authorList>
            <person name="Komaki H."/>
            <person name="Tamura T."/>
        </authorList>
    </citation>
    <scope>NUCLEOTIDE SEQUENCE [LARGE SCALE GENOMIC DNA]</scope>
    <source>
        <strain evidence="2 3">NBRC 107357</strain>
    </source>
</reference>
<keyword evidence="3" id="KW-1185">Reference proteome</keyword>
<dbReference type="EMBL" id="BONF01000017">
    <property type="protein sequence ID" value="GIF82081.1"/>
    <property type="molecule type" value="Genomic_DNA"/>
</dbReference>
<evidence type="ECO:0000256" key="1">
    <source>
        <dbReference type="SAM" id="Phobius"/>
    </source>
</evidence>
<gene>
    <name evidence="2" type="ORF">Cba03nite_34300</name>
</gene>
<evidence type="ECO:0000313" key="2">
    <source>
        <dbReference type="EMBL" id="GIF82081.1"/>
    </source>
</evidence>
<name>A0A8J3JK10_9ACTN</name>